<feature type="transmembrane region" description="Helical" evidence="9">
    <location>
        <begin position="906"/>
        <end position="926"/>
    </location>
</feature>
<keyword evidence="2" id="KW-0813">Transport</keyword>
<keyword evidence="7 9" id="KW-0472">Membrane</keyword>
<sequence length="1080" mass="118463">MASISEPFVKRPVMTLLCALSALLFGVWSYTQLPVSDLPDVDYPVIQVQASYPGASPQIMAANVASPLEQQFLQIQGLEIVTSSNTQGNTSLVLQFALDKSIDAAATDVQSAINRAQGNLPQDLPSPPTYQKTNPNEQPIFYIGMASTTMTQGDLYDLAFMQVSQRIQILPGVSQVNVYGSPRAVRIELDPKKLYQRGLTFDQITSAIQQGTNTLGAGQLKGNELMFTIQPNAQLDKAEQYNDLIVAVKDGRPIYLRDIGDAVDGIQYEDLNIDYWQEGVPDGAAVVVLAVQKADGANAVEVSKEVRELYPVLREMIPDSVIIEDIYDRSKTIQASVDDVQETLIIAFVLVCLVIFLFLGRARDTLIPVVALPMSLLLTFVVMYLLGYTLDNLSLMALTLSIGFLVDDAVVFLENMVRRMQDYGESPMRATLNGAKEISFTILSMTFSLAAVFIPLVFMSGLMGRIFREFGVTIVVAVLMSGLVSLTLTPLMCARMLKQHDKNSQTKMERVAYHLEAWLLKHYGSSLDFFLKHRWVSALVWFACMGGVVWFLMLVPKTFIPVGDSGFIQGVFIAKSGASPKLMQQYQQKVKEVIRSNPYVRNFVTVTGVGQFIQSNYGIMFISLIDTDKRPPIEDVSEMLNGGMASIPGIIPAVRPQPSLEISTGATNTNLGAYAYTLSGLDTDAIYKAAQQLQGAMYQSGLFASVQSDLYLNNPQVEMAIRRDLSSVYGVTPTNFATVMKDAYSLNYSYLIKSPFLQYQVIVEAAPQFRANPNQLSELYMTSALNQSQLYVGSSEDFVIDNSLVPLDLVASYSENVGPLAVNHFNNFSSVTLYYDLRPGVPIGDATDFISKTASQVVPDDVMTQFQGQALLFRETVISMGIMAIVAVFVMYVILGILYESYIHPITVLTSLPVAIVGGLGTLLLLDQTLSMYAGIGMFMLMGIVKKNGIMMIDFAIMRQGEGLDRRAAVHEACMERFRPIIMTTAAALLGAVPIALGWGADAAARKPLGSSIVGGLIVSQLITLYITPALYLYFDAFQEKVTDRIPLFHRGERINTSVPPEPDTEGHEAAGTPDHKGEA</sequence>
<evidence type="ECO:0000256" key="9">
    <source>
        <dbReference type="SAM" id="Phobius"/>
    </source>
</evidence>
<keyword evidence="11" id="KW-1185">Reference proteome</keyword>
<dbReference type="InterPro" id="IPR027463">
    <property type="entry name" value="AcrB_DN_DC_subdom"/>
</dbReference>
<evidence type="ECO:0000256" key="4">
    <source>
        <dbReference type="ARBA" id="ARBA00022519"/>
    </source>
</evidence>
<name>A0A842HGV4_9BACT</name>
<feature type="transmembrane region" description="Helical" evidence="9">
    <location>
        <begin position="393"/>
        <end position="417"/>
    </location>
</feature>
<dbReference type="Gene3D" id="3.30.70.1440">
    <property type="entry name" value="Multidrug efflux transporter AcrB pore domain"/>
    <property type="match status" value="1"/>
</dbReference>
<dbReference type="Gene3D" id="1.20.1640.10">
    <property type="entry name" value="Multidrug efflux transporter AcrB transmembrane domain"/>
    <property type="match status" value="2"/>
</dbReference>
<dbReference type="SUPFAM" id="SSF82866">
    <property type="entry name" value="Multidrug efflux transporter AcrB transmembrane domain"/>
    <property type="match status" value="2"/>
</dbReference>
<dbReference type="Gene3D" id="3.30.2090.10">
    <property type="entry name" value="Multidrug efflux transporter AcrB TolC docking domain, DN and DC subdomains"/>
    <property type="match status" value="2"/>
</dbReference>
<organism evidence="10 11">
    <name type="scientific">Ruficoccus amylovorans</name>
    <dbReference type="NCBI Taxonomy" id="1804625"/>
    <lineage>
        <taxon>Bacteria</taxon>
        <taxon>Pseudomonadati</taxon>
        <taxon>Verrucomicrobiota</taxon>
        <taxon>Opitutia</taxon>
        <taxon>Puniceicoccales</taxon>
        <taxon>Cerasicoccaceae</taxon>
        <taxon>Ruficoccus</taxon>
    </lineage>
</organism>
<feature type="transmembrane region" description="Helical" evidence="9">
    <location>
        <begin position="438"/>
        <end position="458"/>
    </location>
</feature>
<dbReference type="RefSeq" id="WP_185675752.1">
    <property type="nucleotide sequence ID" value="NZ_JACHVB010000034.1"/>
</dbReference>
<evidence type="ECO:0000256" key="2">
    <source>
        <dbReference type="ARBA" id="ARBA00022448"/>
    </source>
</evidence>
<dbReference type="FunFam" id="3.30.70.1430:FF:000001">
    <property type="entry name" value="Efflux pump membrane transporter"/>
    <property type="match status" value="1"/>
</dbReference>
<keyword evidence="3" id="KW-1003">Cell membrane</keyword>
<dbReference type="InterPro" id="IPR001036">
    <property type="entry name" value="Acrflvin-R"/>
</dbReference>
<evidence type="ECO:0000313" key="11">
    <source>
        <dbReference type="Proteomes" id="UP000546464"/>
    </source>
</evidence>
<evidence type="ECO:0000256" key="3">
    <source>
        <dbReference type="ARBA" id="ARBA00022475"/>
    </source>
</evidence>
<keyword evidence="5 9" id="KW-0812">Transmembrane</keyword>
<evidence type="ECO:0000256" key="5">
    <source>
        <dbReference type="ARBA" id="ARBA00022692"/>
    </source>
</evidence>
<feature type="transmembrane region" description="Helical" evidence="9">
    <location>
        <begin position="978"/>
        <end position="1001"/>
    </location>
</feature>
<feature type="region of interest" description="Disordered" evidence="8">
    <location>
        <begin position="1053"/>
        <end position="1080"/>
    </location>
</feature>
<dbReference type="SUPFAM" id="SSF82714">
    <property type="entry name" value="Multidrug efflux transporter AcrB TolC docking domain, DN and DC subdomains"/>
    <property type="match status" value="1"/>
</dbReference>
<feature type="transmembrane region" description="Helical" evidence="9">
    <location>
        <begin position="470"/>
        <end position="494"/>
    </location>
</feature>
<keyword evidence="4" id="KW-0997">Cell inner membrane</keyword>
<feature type="transmembrane region" description="Helical" evidence="9">
    <location>
        <begin position="877"/>
        <end position="899"/>
    </location>
</feature>
<evidence type="ECO:0000256" key="1">
    <source>
        <dbReference type="ARBA" id="ARBA00004429"/>
    </source>
</evidence>
<reference evidence="10 11" key="1">
    <citation type="submission" date="2020-07" db="EMBL/GenBank/DDBJ databases">
        <authorList>
            <person name="Feng X."/>
        </authorList>
    </citation>
    <scope>NUCLEOTIDE SEQUENCE [LARGE SCALE GENOMIC DNA]</scope>
    <source>
        <strain evidence="10 11">JCM31066</strain>
    </source>
</reference>
<accession>A0A842HGV4</accession>
<dbReference type="Pfam" id="PF00873">
    <property type="entry name" value="ACR_tran"/>
    <property type="match status" value="1"/>
</dbReference>
<feature type="transmembrane region" description="Helical" evidence="9">
    <location>
        <begin position="343"/>
        <end position="359"/>
    </location>
</feature>
<comment type="subcellular location">
    <subcellularLocation>
        <location evidence="1">Cell inner membrane</location>
        <topology evidence="1">Multi-pass membrane protein</topology>
    </subcellularLocation>
</comment>
<dbReference type="GO" id="GO:0005886">
    <property type="term" value="C:plasma membrane"/>
    <property type="evidence" value="ECO:0007669"/>
    <property type="project" value="UniProtKB-SubCell"/>
</dbReference>
<evidence type="ECO:0000313" key="10">
    <source>
        <dbReference type="EMBL" id="MBC2594787.1"/>
    </source>
</evidence>
<comment type="caution">
    <text evidence="10">The sequence shown here is derived from an EMBL/GenBank/DDBJ whole genome shotgun (WGS) entry which is preliminary data.</text>
</comment>
<evidence type="ECO:0000256" key="8">
    <source>
        <dbReference type="SAM" id="MobiDB-lite"/>
    </source>
</evidence>
<dbReference type="Gene3D" id="3.30.70.1320">
    <property type="entry name" value="Multidrug efflux transporter AcrB pore domain like"/>
    <property type="match status" value="1"/>
</dbReference>
<dbReference type="PRINTS" id="PR00702">
    <property type="entry name" value="ACRIFLAVINRP"/>
</dbReference>
<keyword evidence="6 9" id="KW-1133">Transmembrane helix</keyword>
<dbReference type="FunFam" id="1.20.1640.10:FF:000001">
    <property type="entry name" value="Efflux pump membrane transporter"/>
    <property type="match status" value="1"/>
</dbReference>
<dbReference type="SUPFAM" id="SSF82693">
    <property type="entry name" value="Multidrug efflux transporter AcrB pore domain, PN1, PN2, PC1 and PC2 subdomains"/>
    <property type="match status" value="3"/>
</dbReference>
<gene>
    <name evidence="10" type="ORF">H5P28_10990</name>
</gene>
<feature type="compositionally biased region" description="Basic and acidic residues" evidence="8">
    <location>
        <begin position="1065"/>
        <end position="1080"/>
    </location>
</feature>
<dbReference type="AlphaFoldDB" id="A0A842HGV4"/>
<feature type="transmembrane region" description="Helical" evidence="9">
    <location>
        <begin position="535"/>
        <end position="555"/>
    </location>
</feature>
<dbReference type="GO" id="GO:0042910">
    <property type="term" value="F:xenobiotic transmembrane transporter activity"/>
    <property type="evidence" value="ECO:0007669"/>
    <property type="project" value="TreeGrafter"/>
</dbReference>
<dbReference type="EMBL" id="JACHVB010000034">
    <property type="protein sequence ID" value="MBC2594787.1"/>
    <property type="molecule type" value="Genomic_DNA"/>
</dbReference>
<dbReference type="Proteomes" id="UP000546464">
    <property type="component" value="Unassembled WGS sequence"/>
</dbReference>
<feature type="transmembrane region" description="Helical" evidence="9">
    <location>
        <begin position="366"/>
        <end position="387"/>
    </location>
</feature>
<dbReference type="Gene3D" id="3.30.70.1430">
    <property type="entry name" value="Multidrug efflux transporter AcrB pore domain"/>
    <property type="match status" value="2"/>
</dbReference>
<feature type="transmembrane region" description="Helical" evidence="9">
    <location>
        <begin position="932"/>
        <end position="957"/>
    </location>
</feature>
<feature type="transmembrane region" description="Helical" evidence="9">
    <location>
        <begin position="1013"/>
        <end position="1035"/>
    </location>
</feature>
<dbReference type="PANTHER" id="PTHR32063">
    <property type="match status" value="1"/>
</dbReference>
<proteinExistence type="predicted"/>
<protein>
    <submittedName>
        <fullName evidence="10">Efflux RND transporter permease subunit</fullName>
    </submittedName>
</protein>
<dbReference type="PANTHER" id="PTHR32063:SF21">
    <property type="entry name" value="MULTIDRUG RESISTANCE PROTEIN MDTB"/>
    <property type="match status" value="1"/>
</dbReference>
<evidence type="ECO:0000256" key="6">
    <source>
        <dbReference type="ARBA" id="ARBA00022989"/>
    </source>
</evidence>
<evidence type="ECO:0000256" key="7">
    <source>
        <dbReference type="ARBA" id="ARBA00023136"/>
    </source>
</evidence>